<name>A0A0H2RGH7_9AGAM</name>
<dbReference type="InterPro" id="IPR012337">
    <property type="entry name" value="RNaseH-like_sf"/>
</dbReference>
<proteinExistence type="predicted"/>
<dbReference type="STRING" id="27342.A0A0H2RGH7"/>
<evidence type="ECO:0000313" key="2">
    <source>
        <dbReference type="Proteomes" id="UP000053477"/>
    </source>
</evidence>
<feature type="non-terminal residue" evidence="1">
    <location>
        <position position="1"/>
    </location>
</feature>
<keyword evidence="2" id="KW-1185">Reference proteome</keyword>
<evidence type="ECO:0000313" key="1">
    <source>
        <dbReference type="EMBL" id="KLO04041.1"/>
    </source>
</evidence>
<dbReference type="GO" id="GO:0003676">
    <property type="term" value="F:nucleic acid binding"/>
    <property type="evidence" value="ECO:0007669"/>
    <property type="project" value="InterPro"/>
</dbReference>
<feature type="non-terminal residue" evidence="1">
    <location>
        <position position="192"/>
    </location>
</feature>
<dbReference type="InterPro" id="IPR036397">
    <property type="entry name" value="RNaseH_sf"/>
</dbReference>
<dbReference type="Gene3D" id="3.30.420.10">
    <property type="entry name" value="Ribonuclease H-like superfamily/Ribonuclease H"/>
    <property type="match status" value="1"/>
</dbReference>
<organism evidence="1 2">
    <name type="scientific">Schizopora paradoxa</name>
    <dbReference type="NCBI Taxonomy" id="27342"/>
    <lineage>
        <taxon>Eukaryota</taxon>
        <taxon>Fungi</taxon>
        <taxon>Dikarya</taxon>
        <taxon>Basidiomycota</taxon>
        <taxon>Agaricomycotina</taxon>
        <taxon>Agaricomycetes</taxon>
        <taxon>Hymenochaetales</taxon>
        <taxon>Schizoporaceae</taxon>
        <taxon>Schizopora</taxon>
    </lineage>
</organism>
<reference evidence="1 2" key="1">
    <citation type="submission" date="2015-04" db="EMBL/GenBank/DDBJ databases">
        <title>Complete genome sequence of Schizopora paradoxa KUC8140, a cosmopolitan wood degrader in East Asia.</title>
        <authorList>
            <consortium name="DOE Joint Genome Institute"/>
            <person name="Min B."/>
            <person name="Park H."/>
            <person name="Jang Y."/>
            <person name="Kim J.-J."/>
            <person name="Kim K.H."/>
            <person name="Pangilinan J."/>
            <person name="Lipzen A."/>
            <person name="Riley R."/>
            <person name="Grigoriev I.V."/>
            <person name="Spatafora J.W."/>
            <person name="Choi I.-G."/>
        </authorList>
    </citation>
    <scope>NUCLEOTIDE SEQUENCE [LARGE SCALE GENOMIC DNA]</scope>
    <source>
        <strain evidence="1 2">KUC8140</strain>
    </source>
</reference>
<gene>
    <name evidence="1" type="ORF">SCHPADRAFT_811813</name>
</gene>
<sequence length="192" mass="21589">ATLGVDNQAALCATAITKPRPGHHLVKAVEGLVHEVRKKRPNIRILGHWTPGHSNIEGNEMGDAEAKRAARGHSSEQKHIPKVFRKRLPHSAAARKQAYRKRADEVAGQMWSSSPRYDRLAMRDLRMRRPLRFFHKATMKLTRRQHNLLVQLRTGHIGLNGHLFRIGRAASADCPNCEGVIETVGHFLMACP</sequence>
<protein>
    <submittedName>
        <fullName evidence="1">Uncharacterized protein</fullName>
    </submittedName>
</protein>
<dbReference type="AlphaFoldDB" id="A0A0H2RGH7"/>
<dbReference type="InParanoid" id="A0A0H2RGH7"/>
<accession>A0A0H2RGH7</accession>
<dbReference type="SUPFAM" id="SSF53098">
    <property type="entry name" value="Ribonuclease H-like"/>
    <property type="match status" value="1"/>
</dbReference>
<dbReference type="Proteomes" id="UP000053477">
    <property type="component" value="Unassembled WGS sequence"/>
</dbReference>
<dbReference type="OrthoDB" id="3265515at2759"/>
<dbReference type="EMBL" id="KQ086759">
    <property type="protein sequence ID" value="KLO04041.1"/>
    <property type="molecule type" value="Genomic_DNA"/>
</dbReference>